<evidence type="ECO:0000259" key="1">
    <source>
        <dbReference type="PROSITE" id="PS50181"/>
    </source>
</evidence>
<dbReference type="SUPFAM" id="SSF81383">
    <property type="entry name" value="F-box domain"/>
    <property type="match status" value="1"/>
</dbReference>
<reference evidence="2 3" key="1">
    <citation type="journal article" date="2018" name="Mol. Biol. Evol.">
        <title>Broad Genomic Sampling Reveals a Smut Pathogenic Ancestry of the Fungal Clade Ustilaginomycotina.</title>
        <authorList>
            <person name="Kijpornyongpan T."/>
            <person name="Mondo S.J."/>
            <person name="Barry K."/>
            <person name="Sandor L."/>
            <person name="Lee J."/>
            <person name="Lipzen A."/>
            <person name="Pangilinan J."/>
            <person name="LaButti K."/>
            <person name="Hainaut M."/>
            <person name="Henrissat B."/>
            <person name="Grigoriev I.V."/>
            <person name="Spatafora J.W."/>
            <person name="Aime M.C."/>
        </authorList>
    </citation>
    <scope>NUCLEOTIDE SEQUENCE [LARGE SCALE GENOMIC DNA]</scope>
    <source>
        <strain evidence="2 3">MCA 4658</strain>
    </source>
</reference>
<name>A0A316VT81_9BASI</name>
<organism evidence="2 3">
    <name type="scientific">Ceraceosorus guamensis</name>
    <dbReference type="NCBI Taxonomy" id="1522189"/>
    <lineage>
        <taxon>Eukaryota</taxon>
        <taxon>Fungi</taxon>
        <taxon>Dikarya</taxon>
        <taxon>Basidiomycota</taxon>
        <taxon>Ustilaginomycotina</taxon>
        <taxon>Exobasidiomycetes</taxon>
        <taxon>Ceraceosorales</taxon>
        <taxon>Ceraceosoraceae</taxon>
        <taxon>Ceraceosorus</taxon>
    </lineage>
</organism>
<evidence type="ECO:0000313" key="2">
    <source>
        <dbReference type="EMBL" id="PWN39623.1"/>
    </source>
</evidence>
<gene>
    <name evidence="2" type="ORF">IE81DRAFT_15018</name>
</gene>
<dbReference type="InterPro" id="IPR001810">
    <property type="entry name" value="F-box_dom"/>
</dbReference>
<dbReference type="RefSeq" id="XP_025366783.1">
    <property type="nucleotide sequence ID" value="XM_025510429.1"/>
</dbReference>
<sequence>MQTLPVEIFPQIMVHADPRAVYLGRRVCMLWKRLIDADEDIWSSVAYQWRLVSSANSQLPPFISEAARSPADDCSQPHQIWGAPRLPYSYYRARTHFHGVDSFKNLCSVHVSLTENWEEASDFLIHTCLQEEVGTLPPPPSESIRRVRGKSSSLYELMEVDDVQNVPFVCAVETWKWEGGRKKMINRVRLPGRKHRADCLCIRFPYCVTFMRATRNRPQLIYWDILSPSDPVVLEATLSFPSYIFKLDFDLEAQIVIATSGNDTLVQSLRDGSVLSYVMERPSAGLSEWEGDGTGGPTACYFDMILGSLDIAVGTIYLDPGSHTRKRGPLVPTIIEWETMPRQKANANSDSGKRGSFNLWTFKDRLERCQRVGTLLNDHDPEPMHVSVDRETDTLIVMLPGGFILIRSYSLMHDPSCWHQMRLALVRYFGLESPTLAGRVHLNRNRAVSDIRGGRMSFSAPLGAFGDKEAYTCEILVDLKPHRLDTAYQYQSCPFRCIKAWQRWQGW</sequence>
<keyword evidence="3" id="KW-1185">Reference proteome</keyword>
<dbReference type="EMBL" id="KZ819454">
    <property type="protein sequence ID" value="PWN39623.1"/>
    <property type="molecule type" value="Genomic_DNA"/>
</dbReference>
<dbReference type="OrthoDB" id="2095648at2759"/>
<accession>A0A316VT81</accession>
<dbReference type="GeneID" id="37032299"/>
<dbReference type="InParanoid" id="A0A316VT81"/>
<protein>
    <recommendedName>
        <fullName evidence="1">F-box domain-containing protein</fullName>
    </recommendedName>
</protein>
<proteinExistence type="predicted"/>
<dbReference type="InterPro" id="IPR036047">
    <property type="entry name" value="F-box-like_dom_sf"/>
</dbReference>
<feature type="domain" description="F-box" evidence="1">
    <location>
        <begin position="1"/>
        <end position="45"/>
    </location>
</feature>
<evidence type="ECO:0000313" key="3">
    <source>
        <dbReference type="Proteomes" id="UP000245783"/>
    </source>
</evidence>
<dbReference type="Proteomes" id="UP000245783">
    <property type="component" value="Unassembled WGS sequence"/>
</dbReference>
<dbReference type="AlphaFoldDB" id="A0A316VT81"/>
<dbReference type="PROSITE" id="PS50181">
    <property type="entry name" value="FBOX"/>
    <property type="match status" value="1"/>
</dbReference>